<name>A0ABX5AQR1_9MICO</name>
<evidence type="ECO:0000313" key="9">
    <source>
        <dbReference type="EMBL" id="PPL14349.1"/>
    </source>
</evidence>
<evidence type="ECO:0000256" key="8">
    <source>
        <dbReference type="SAM" id="Phobius"/>
    </source>
</evidence>
<dbReference type="InterPro" id="IPR003770">
    <property type="entry name" value="MLTG-like"/>
</dbReference>
<keyword evidence="2 8" id="KW-0812">Transmembrane</keyword>
<evidence type="ECO:0000256" key="6">
    <source>
        <dbReference type="ARBA" id="ARBA00023316"/>
    </source>
</evidence>
<evidence type="ECO:0000256" key="4">
    <source>
        <dbReference type="ARBA" id="ARBA00023136"/>
    </source>
</evidence>
<dbReference type="Gene3D" id="3.30.1490.480">
    <property type="entry name" value="Endolytic murein transglycosylase"/>
    <property type="match status" value="1"/>
</dbReference>
<comment type="caution">
    <text evidence="9">The sequence shown here is derived from an EMBL/GenBank/DDBJ whole genome shotgun (WGS) entry which is preliminary data.</text>
</comment>
<dbReference type="PANTHER" id="PTHR30518:SF2">
    <property type="entry name" value="ENDOLYTIC MUREIN TRANSGLYCOSYLASE"/>
    <property type="match status" value="1"/>
</dbReference>
<dbReference type="PANTHER" id="PTHR30518">
    <property type="entry name" value="ENDOLYTIC MUREIN TRANSGLYCOSYLASE"/>
    <property type="match status" value="1"/>
</dbReference>
<dbReference type="Proteomes" id="UP000237755">
    <property type="component" value="Unassembled WGS sequence"/>
</dbReference>
<organism evidence="9 10">
    <name type="scientific">Microterricola pindariensis</name>
    <dbReference type="NCBI Taxonomy" id="478010"/>
    <lineage>
        <taxon>Bacteria</taxon>
        <taxon>Bacillati</taxon>
        <taxon>Actinomycetota</taxon>
        <taxon>Actinomycetes</taxon>
        <taxon>Micrococcales</taxon>
        <taxon>Microbacteriaceae</taxon>
        <taxon>Microterricola</taxon>
    </lineage>
</organism>
<evidence type="ECO:0000256" key="3">
    <source>
        <dbReference type="ARBA" id="ARBA00022989"/>
    </source>
</evidence>
<keyword evidence="1" id="KW-1003">Cell membrane</keyword>
<accession>A0ABX5AQR1</accession>
<feature type="non-terminal residue" evidence="9">
    <location>
        <position position="340"/>
    </location>
</feature>
<keyword evidence="5" id="KW-0456">Lyase</keyword>
<evidence type="ECO:0008006" key="11">
    <source>
        <dbReference type="Google" id="ProtNLM"/>
    </source>
</evidence>
<evidence type="ECO:0000256" key="5">
    <source>
        <dbReference type="ARBA" id="ARBA00023239"/>
    </source>
</evidence>
<keyword evidence="4 8" id="KW-0472">Membrane</keyword>
<evidence type="ECO:0000256" key="1">
    <source>
        <dbReference type="ARBA" id="ARBA00022475"/>
    </source>
</evidence>
<feature type="transmembrane region" description="Helical" evidence="8">
    <location>
        <begin position="46"/>
        <end position="67"/>
    </location>
</feature>
<dbReference type="EMBL" id="MPZN01000098">
    <property type="protein sequence ID" value="PPL14349.1"/>
    <property type="molecule type" value="Genomic_DNA"/>
</dbReference>
<evidence type="ECO:0000256" key="2">
    <source>
        <dbReference type="ARBA" id="ARBA00022692"/>
    </source>
</evidence>
<proteinExistence type="predicted"/>
<gene>
    <name evidence="9" type="ORF">GY24_16490</name>
</gene>
<feature type="region of interest" description="Disordered" evidence="7">
    <location>
        <begin position="1"/>
        <end position="40"/>
    </location>
</feature>
<keyword evidence="6" id="KW-0961">Cell wall biogenesis/degradation</keyword>
<dbReference type="Pfam" id="PF02618">
    <property type="entry name" value="YceG"/>
    <property type="match status" value="1"/>
</dbReference>
<evidence type="ECO:0000313" key="10">
    <source>
        <dbReference type="Proteomes" id="UP000237755"/>
    </source>
</evidence>
<evidence type="ECO:0000256" key="7">
    <source>
        <dbReference type="SAM" id="MobiDB-lite"/>
    </source>
</evidence>
<protein>
    <recommendedName>
        <fullName evidence="11">Endolytic transglycosylase MltG</fullName>
    </recommendedName>
</protein>
<keyword evidence="10" id="KW-1185">Reference proteome</keyword>
<dbReference type="RefSeq" id="WP_104477629.1">
    <property type="nucleotide sequence ID" value="NZ_MPZN01000098.1"/>
</dbReference>
<sequence length="340" mass="35798">MSSLPPATPDDEGARPSFDEVFSVPGPAEASGLRPRQAKGRRGRRGLGCLVVLLVLAGIVTAGFFLLQGPIQQIIAAASGPEDYQGSGTGEVVVMIHEGDIGSDIATTLHDEGVTKSFDAFYQLLLKQASTHVFQPGAYKLATGMSAQAALDALIDPANKLEQTVVIPEGTVAADVYQLIAEGTSIPLEEVQAAAADVASFGLPAEATTLEGFLFPATYTFTPGIGAHDALATMVNRQFQALDSAGVAPEDRWKTIVLASLVQKEAGLRDDYYKVSRVFLNRLDPNLWESGLMQSDATVAYGTGNTHRVSTTDAERADAANPYNTYVHPGLPVGPISNPG</sequence>
<reference evidence="9 10" key="1">
    <citation type="journal article" date="2008" name="Int. J. Syst. Evol. Microbiol.">
        <title>Leifsonia pindariensis sp. nov., isolated from the Pindari glacier of the Indian Himalayas, and emended description of the genus Leifsonia.</title>
        <authorList>
            <person name="Reddy G.S."/>
            <person name="Prabagaran S.R."/>
            <person name="Shivaji S."/>
        </authorList>
    </citation>
    <scope>NUCLEOTIDE SEQUENCE [LARGE SCALE GENOMIC DNA]</scope>
    <source>
        <strain evidence="9 10">PON 10</strain>
    </source>
</reference>
<dbReference type="NCBIfam" id="TIGR00247">
    <property type="entry name" value="endolytic transglycosylase MltG"/>
    <property type="match status" value="1"/>
</dbReference>
<keyword evidence="3 8" id="KW-1133">Transmembrane helix</keyword>